<feature type="region of interest" description="Disordered" evidence="1">
    <location>
        <begin position="141"/>
        <end position="180"/>
    </location>
</feature>
<accession>A0ABD0RRH6</accession>
<proteinExistence type="predicted"/>
<feature type="non-terminal residue" evidence="2">
    <location>
        <position position="180"/>
    </location>
</feature>
<evidence type="ECO:0000313" key="2">
    <source>
        <dbReference type="EMBL" id="KAL0201135.1"/>
    </source>
</evidence>
<dbReference type="AlphaFoldDB" id="A0ABD0RRH6"/>
<protein>
    <submittedName>
        <fullName evidence="2">Uncharacterized protein</fullName>
    </submittedName>
</protein>
<organism evidence="2 3">
    <name type="scientific">Cirrhinus mrigala</name>
    <name type="common">Mrigala</name>
    <dbReference type="NCBI Taxonomy" id="683832"/>
    <lineage>
        <taxon>Eukaryota</taxon>
        <taxon>Metazoa</taxon>
        <taxon>Chordata</taxon>
        <taxon>Craniata</taxon>
        <taxon>Vertebrata</taxon>
        <taxon>Euteleostomi</taxon>
        <taxon>Actinopterygii</taxon>
        <taxon>Neopterygii</taxon>
        <taxon>Teleostei</taxon>
        <taxon>Ostariophysi</taxon>
        <taxon>Cypriniformes</taxon>
        <taxon>Cyprinidae</taxon>
        <taxon>Labeoninae</taxon>
        <taxon>Labeonini</taxon>
        <taxon>Cirrhinus</taxon>
    </lineage>
</organism>
<name>A0ABD0RRH6_CIRMR</name>
<keyword evidence="3" id="KW-1185">Reference proteome</keyword>
<dbReference type="Proteomes" id="UP001529510">
    <property type="component" value="Unassembled WGS sequence"/>
</dbReference>
<reference evidence="2 3" key="1">
    <citation type="submission" date="2024-05" db="EMBL/GenBank/DDBJ databases">
        <title>Genome sequencing and assembly of Indian major carp, Cirrhinus mrigala (Hamilton, 1822).</title>
        <authorList>
            <person name="Mohindra V."/>
            <person name="Chowdhury L.M."/>
            <person name="Lal K."/>
            <person name="Jena J.K."/>
        </authorList>
    </citation>
    <scope>NUCLEOTIDE SEQUENCE [LARGE SCALE GENOMIC DNA]</scope>
    <source>
        <strain evidence="2">CM1030</strain>
        <tissue evidence="2">Blood</tissue>
    </source>
</reference>
<sequence>MKTPAPLQTDLKVNTDARLQRNYNSLRLENRFLAQATSAFSYHQYTPPSWAKQTSISSPCAALQPTSLSSTMATSSLTSSLLSSTMMSSLSSSSSLLSTKNTLLTEPSLHPPASFSLTSSYSHNPLLSCSKMSTSSAALPVSSYLSPPMENKAGSNEKREAEDMLFPPEGLLGSSEEPRQ</sequence>
<dbReference type="EMBL" id="JAMKFB020000002">
    <property type="protein sequence ID" value="KAL0201135.1"/>
    <property type="molecule type" value="Genomic_DNA"/>
</dbReference>
<evidence type="ECO:0000313" key="3">
    <source>
        <dbReference type="Proteomes" id="UP001529510"/>
    </source>
</evidence>
<comment type="caution">
    <text evidence="2">The sequence shown here is derived from an EMBL/GenBank/DDBJ whole genome shotgun (WGS) entry which is preliminary data.</text>
</comment>
<gene>
    <name evidence="2" type="ORF">M9458_004322</name>
</gene>
<evidence type="ECO:0000256" key="1">
    <source>
        <dbReference type="SAM" id="MobiDB-lite"/>
    </source>
</evidence>